<dbReference type="InterPro" id="IPR002181">
    <property type="entry name" value="Fibrinogen_a/b/g_C_dom"/>
</dbReference>
<dbReference type="GO" id="GO:0072377">
    <property type="term" value="P:blood coagulation, common pathway"/>
    <property type="evidence" value="ECO:0007669"/>
    <property type="project" value="TreeGrafter"/>
</dbReference>
<evidence type="ECO:0000256" key="1">
    <source>
        <dbReference type="ARBA" id="ARBA00004613"/>
    </source>
</evidence>
<evidence type="ECO:0000256" key="4">
    <source>
        <dbReference type="ARBA" id="ARBA00023180"/>
    </source>
</evidence>
<dbReference type="GO" id="GO:0030674">
    <property type="term" value="F:protein-macromolecule adaptor activity"/>
    <property type="evidence" value="ECO:0007669"/>
    <property type="project" value="TreeGrafter"/>
</dbReference>
<dbReference type="GO" id="GO:0070527">
    <property type="term" value="P:platelet aggregation"/>
    <property type="evidence" value="ECO:0007669"/>
    <property type="project" value="TreeGrafter"/>
</dbReference>
<dbReference type="GO" id="GO:0034116">
    <property type="term" value="P:positive regulation of heterotypic cell-cell adhesion"/>
    <property type="evidence" value="ECO:0007669"/>
    <property type="project" value="TreeGrafter"/>
</dbReference>
<evidence type="ECO:0000259" key="7">
    <source>
        <dbReference type="PROSITE" id="PS51406"/>
    </source>
</evidence>
<dbReference type="RefSeq" id="XP_032828971.1">
    <property type="nucleotide sequence ID" value="XM_032973080.1"/>
</dbReference>
<accession>A0AAJ7U344</accession>
<dbReference type="PANTHER" id="PTHR47221:SF5">
    <property type="entry name" value="FIBRINOGEN C-TERMINAL DOMAIN-CONTAINING PROTEIN"/>
    <property type="match status" value="1"/>
</dbReference>
<dbReference type="InterPro" id="IPR014716">
    <property type="entry name" value="Fibrinogen_a/b/g_C_1"/>
</dbReference>
<dbReference type="GO" id="GO:0005201">
    <property type="term" value="F:extracellular matrix structural constituent"/>
    <property type="evidence" value="ECO:0007669"/>
    <property type="project" value="TreeGrafter"/>
</dbReference>
<dbReference type="Gene3D" id="3.90.215.10">
    <property type="entry name" value="Gamma Fibrinogen, chain A, domain 1"/>
    <property type="match status" value="1"/>
</dbReference>
<dbReference type="CDD" id="cd00087">
    <property type="entry name" value="FReD"/>
    <property type="match status" value="1"/>
</dbReference>
<organism evidence="8 9">
    <name type="scientific">Petromyzon marinus</name>
    <name type="common">Sea lamprey</name>
    <dbReference type="NCBI Taxonomy" id="7757"/>
    <lineage>
        <taxon>Eukaryota</taxon>
        <taxon>Metazoa</taxon>
        <taxon>Chordata</taxon>
        <taxon>Craniata</taxon>
        <taxon>Vertebrata</taxon>
        <taxon>Cyclostomata</taxon>
        <taxon>Hyperoartia</taxon>
        <taxon>Petromyzontiformes</taxon>
        <taxon>Petromyzontidae</taxon>
        <taxon>Petromyzon</taxon>
    </lineage>
</organism>
<reference evidence="9" key="1">
    <citation type="submission" date="2025-08" db="UniProtKB">
        <authorList>
            <consortium name="RefSeq"/>
        </authorList>
    </citation>
    <scope>IDENTIFICATION</scope>
    <source>
        <tissue evidence="9">Sperm</tissue>
    </source>
</reference>
<dbReference type="KEGG" id="pmrn:116953165"/>
<dbReference type="InterPro" id="IPR036056">
    <property type="entry name" value="Fibrinogen-like_C"/>
</dbReference>
<dbReference type="InterPro" id="IPR020837">
    <property type="entry name" value="Fibrinogen_CS"/>
</dbReference>
<dbReference type="GO" id="GO:0005577">
    <property type="term" value="C:fibrinogen complex"/>
    <property type="evidence" value="ECO:0007669"/>
    <property type="project" value="TreeGrafter"/>
</dbReference>
<dbReference type="NCBIfam" id="NF040941">
    <property type="entry name" value="GGGWT_bact"/>
    <property type="match status" value="1"/>
</dbReference>
<dbReference type="Proteomes" id="UP001318040">
    <property type="component" value="Chromosome 50"/>
</dbReference>
<feature type="region of interest" description="Disordered" evidence="5">
    <location>
        <begin position="238"/>
        <end position="323"/>
    </location>
</feature>
<keyword evidence="4" id="KW-0325">Glycoprotein</keyword>
<evidence type="ECO:0000313" key="9">
    <source>
        <dbReference type="RefSeq" id="XP_032828971.1"/>
    </source>
</evidence>
<feature type="signal peptide" evidence="6">
    <location>
        <begin position="1"/>
        <end position="24"/>
    </location>
</feature>
<comment type="subcellular location">
    <subcellularLocation>
        <location evidence="1">Secreted</location>
    </subcellularLocation>
</comment>
<dbReference type="AlphaFoldDB" id="A0AAJ7U344"/>
<keyword evidence="6" id="KW-0732">Signal</keyword>
<keyword evidence="2" id="KW-0964">Secreted</keyword>
<gene>
    <name evidence="9" type="primary">LOC116953165</name>
</gene>
<dbReference type="FunFam" id="3.90.215.10:FF:000001">
    <property type="entry name" value="Tenascin isoform 1"/>
    <property type="match status" value="1"/>
</dbReference>
<sequence length="573" mass="61559">MAEPALVLLVTLLLLLAASPRAETQGERRKPRGRSARAVDIPVMLAAAAAAAGGGGEAVGRCSYTFVVPSSAPPGPVCVRESGTTSSSSSSSSPPSSPPGNWSAGGACRSELGNLRDELRRHGRQITALQQLVEVDGGLVSEVKLLRKESHNTNARVTALYAQLLHEMIRKRDGALDAAQLETRILNQTADTLRLLASYHELQRRFAALTAVVTNQTATISRLEELCRPRHTPPCVDGGTPLTPPCPPAHPGGALPPLQPEPPSFAYKHSAHKISTNEILGEGGASRRAAERGAPRVPPAQPQPRAAAPPAPPRAAPTPGRAAAAAAAAATAAAIATAVPAAGTGSTTPKPSGPWRDCLHALEEGQQASGMYLLRPRGATRLAQAWCDQQQDPGGWTVIQRRHDGSVNFFRNWDAYKQGFGNIDGEHWLGLDSVHALTSAGDYKLLVVLEDWQGRRVFAEYGSVRVAGEAEGYRLRLGHFRGTAGDSLGWHNGRQFTTLDRDRDNFSGNCAHFQKGGWWYNACSHSNLNGVWYRGGNYRSKYQDGVYWAEFHGTSYSLRKVTMMIRPNPSMFH</sequence>
<feature type="domain" description="Fibrinogen C-terminal" evidence="7">
    <location>
        <begin position="349"/>
        <end position="569"/>
    </location>
</feature>
<evidence type="ECO:0000256" key="5">
    <source>
        <dbReference type="SAM" id="MobiDB-lite"/>
    </source>
</evidence>
<keyword evidence="3" id="KW-1015">Disulfide bond</keyword>
<keyword evidence="8" id="KW-1185">Reference proteome</keyword>
<name>A0AAJ7U344_PETMA</name>
<dbReference type="GO" id="GO:0042730">
    <property type="term" value="P:fibrinolysis"/>
    <property type="evidence" value="ECO:0007669"/>
    <property type="project" value="TreeGrafter"/>
</dbReference>
<dbReference type="PROSITE" id="PS51406">
    <property type="entry name" value="FIBRINOGEN_C_2"/>
    <property type="match status" value="1"/>
</dbReference>
<dbReference type="InterPro" id="IPR037579">
    <property type="entry name" value="FIB_ANG-like"/>
</dbReference>
<dbReference type="SUPFAM" id="SSF56496">
    <property type="entry name" value="Fibrinogen C-terminal domain-like"/>
    <property type="match status" value="1"/>
</dbReference>
<evidence type="ECO:0000256" key="3">
    <source>
        <dbReference type="ARBA" id="ARBA00023157"/>
    </source>
</evidence>
<dbReference type="Pfam" id="PF00147">
    <property type="entry name" value="Fibrinogen_C"/>
    <property type="match status" value="1"/>
</dbReference>
<feature type="chain" id="PRO_5042618671" evidence="6">
    <location>
        <begin position="25"/>
        <end position="573"/>
    </location>
</feature>
<dbReference type="PANTHER" id="PTHR47221">
    <property type="entry name" value="FIBRINOGEN ALPHA CHAIN"/>
    <property type="match status" value="1"/>
</dbReference>
<feature type="region of interest" description="Disordered" evidence="5">
    <location>
        <begin position="75"/>
        <end position="107"/>
    </location>
</feature>
<evidence type="ECO:0000313" key="8">
    <source>
        <dbReference type="Proteomes" id="UP001318040"/>
    </source>
</evidence>
<protein>
    <submittedName>
        <fullName evidence="9">Angiopoietin-related protein 2-like</fullName>
    </submittedName>
</protein>
<proteinExistence type="predicted"/>
<dbReference type="SMART" id="SM00186">
    <property type="entry name" value="FBG"/>
    <property type="match status" value="1"/>
</dbReference>
<evidence type="ECO:0000256" key="6">
    <source>
        <dbReference type="SAM" id="SignalP"/>
    </source>
</evidence>
<feature type="compositionally biased region" description="Pro residues" evidence="5">
    <location>
        <begin position="296"/>
        <end position="316"/>
    </location>
</feature>
<dbReference type="PROSITE" id="PS00514">
    <property type="entry name" value="FIBRINOGEN_C_1"/>
    <property type="match status" value="1"/>
</dbReference>
<evidence type="ECO:0000256" key="2">
    <source>
        <dbReference type="ARBA" id="ARBA00022525"/>
    </source>
</evidence>